<dbReference type="AlphaFoldDB" id="A0A077NS52"/>
<comment type="caution">
    <text evidence="1">The sequence shown here is derived from an EMBL/GenBank/DDBJ whole genome shotgun (WGS) entry which is preliminary data.</text>
</comment>
<sequence>MHCIMQPMIKKQAIGNTFIKMKLKIKFIFNSLHQTQLCVYKLINEIICTFVIVGNTIH</sequence>
<name>A0A077NS52_XENBV</name>
<dbReference type="EMBL" id="CBSV010000119">
    <property type="protein sequence ID" value="CDH01333.1"/>
    <property type="molecule type" value="Genomic_DNA"/>
</dbReference>
<reference evidence="1" key="1">
    <citation type="submission" date="2013-07" db="EMBL/GenBank/DDBJ databases">
        <title>Sub-species coevolution in mutualistic symbiosis.</title>
        <authorList>
            <person name="Murfin K."/>
            <person name="Klassen J."/>
            <person name="Lee M."/>
            <person name="Forst S."/>
            <person name="Stock P."/>
            <person name="Goodrich-Blair H."/>
        </authorList>
    </citation>
    <scope>NUCLEOTIDE SEQUENCE [LARGE SCALE GENOMIC DNA]</scope>
    <source>
        <strain evidence="1">Feltiae Moldova</strain>
    </source>
</reference>
<dbReference type="Proteomes" id="UP000028487">
    <property type="component" value="Unassembled WGS sequence"/>
</dbReference>
<evidence type="ECO:0000313" key="1">
    <source>
        <dbReference type="EMBL" id="CDH01333.1"/>
    </source>
</evidence>
<gene>
    <name evidence="1" type="ORF">XBFM1_2050101</name>
</gene>
<proteinExistence type="predicted"/>
<organism evidence="1">
    <name type="scientific">Xenorhabdus bovienii str. feltiae Moldova</name>
    <dbReference type="NCBI Taxonomy" id="1398200"/>
    <lineage>
        <taxon>Bacteria</taxon>
        <taxon>Pseudomonadati</taxon>
        <taxon>Pseudomonadota</taxon>
        <taxon>Gammaproteobacteria</taxon>
        <taxon>Enterobacterales</taxon>
        <taxon>Morganellaceae</taxon>
        <taxon>Xenorhabdus</taxon>
    </lineage>
</organism>
<dbReference type="HOGENOM" id="CLU_212276_0_0_6"/>
<accession>A0A077NS52</accession>
<protein>
    <submittedName>
        <fullName evidence="1">Uncharacterized protein</fullName>
    </submittedName>
</protein>